<comment type="function">
    <text evidence="1">Component of the 60S subunit of the ribosome.</text>
</comment>
<dbReference type="GO" id="GO:1990904">
    <property type="term" value="C:ribonucleoprotein complex"/>
    <property type="evidence" value="ECO:0007669"/>
    <property type="project" value="UniProtKB-KW"/>
</dbReference>
<comment type="similarity">
    <text evidence="4">In the N-terminal section; belongs to the ubiquitin family.</text>
</comment>
<dbReference type="GO" id="GO:0005840">
    <property type="term" value="C:ribosome"/>
    <property type="evidence" value="ECO:0007669"/>
    <property type="project" value="UniProtKB-KW"/>
</dbReference>
<dbReference type="GO" id="GO:0006412">
    <property type="term" value="P:translation"/>
    <property type="evidence" value="ECO:0007669"/>
    <property type="project" value="InterPro"/>
</dbReference>
<protein>
    <recommendedName>
        <fullName evidence="13">Ubiquitin-like domain-containing protein</fullName>
    </recommendedName>
</protein>
<evidence type="ECO:0000259" key="13">
    <source>
        <dbReference type="PROSITE" id="PS50053"/>
    </source>
</evidence>
<evidence type="ECO:0000256" key="4">
    <source>
        <dbReference type="ARBA" id="ARBA00008373"/>
    </source>
</evidence>
<evidence type="ECO:0000256" key="5">
    <source>
        <dbReference type="ARBA" id="ARBA00010570"/>
    </source>
</evidence>
<evidence type="ECO:0000313" key="14">
    <source>
        <dbReference type="EMBL" id="KAK4337122.1"/>
    </source>
</evidence>
<sequence>MRVLTQISSGKSVTVDAKLSDTIETLKTKLNEVEFLDALNQRLVFQGKECHDYETLKEIGYQQNCALNLLVRVQGGVIEPSLILLAQKYNCDKKVCRKCYARLPIRATNCRKKNVVHSSDLRLKKKSKYI</sequence>
<comment type="subcellular location">
    <subcellularLocation>
        <location evidence="3">Cytoplasm</location>
    </subcellularLocation>
    <subcellularLocation>
        <location evidence="2">Nucleus</location>
    </subcellularLocation>
</comment>
<dbReference type="InterPro" id="IPR019956">
    <property type="entry name" value="Ubiquitin_dom"/>
</dbReference>
<dbReference type="InterPro" id="IPR029071">
    <property type="entry name" value="Ubiquitin-like_domsf"/>
</dbReference>
<evidence type="ECO:0000256" key="8">
    <source>
        <dbReference type="ARBA" id="ARBA00022843"/>
    </source>
</evidence>
<dbReference type="InterPro" id="IPR011332">
    <property type="entry name" value="Ribosomal_zn-bd"/>
</dbReference>
<keyword evidence="10" id="KW-0539">Nucleus</keyword>
<comment type="caution">
    <text evidence="14">The sequence shown here is derived from an EMBL/GenBank/DDBJ whole genome shotgun (WGS) entry which is preliminary data.</text>
</comment>
<comment type="similarity">
    <text evidence="5">In the C-terminal section; belongs to the eukaryotic ribosomal protein eL40 family.</text>
</comment>
<evidence type="ECO:0000256" key="2">
    <source>
        <dbReference type="ARBA" id="ARBA00004123"/>
    </source>
</evidence>
<evidence type="ECO:0000256" key="12">
    <source>
        <dbReference type="ARBA" id="ARBA00035124"/>
    </source>
</evidence>
<evidence type="ECO:0000256" key="1">
    <source>
        <dbReference type="ARBA" id="ARBA00002241"/>
    </source>
</evidence>
<gene>
    <name evidence="14" type="ORF">RND71_043881</name>
</gene>
<dbReference type="PRINTS" id="PR00348">
    <property type="entry name" value="UBIQUITIN"/>
</dbReference>
<comment type="subunit">
    <text evidence="12">Part of the 60S ribosomal subunit.</text>
</comment>
<dbReference type="PANTHER" id="PTHR10666">
    <property type="entry name" value="UBIQUITIN"/>
    <property type="match status" value="1"/>
</dbReference>
<evidence type="ECO:0000256" key="6">
    <source>
        <dbReference type="ARBA" id="ARBA00022490"/>
    </source>
</evidence>
<evidence type="ECO:0000256" key="3">
    <source>
        <dbReference type="ARBA" id="ARBA00004496"/>
    </source>
</evidence>
<dbReference type="InterPro" id="IPR038587">
    <property type="entry name" value="Ribosomal_eL40_sf"/>
</dbReference>
<dbReference type="GO" id="GO:0005737">
    <property type="term" value="C:cytoplasm"/>
    <property type="evidence" value="ECO:0007669"/>
    <property type="project" value="UniProtKB-SubCell"/>
</dbReference>
<proteinExistence type="inferred from homology"/>
<dbReference type="AlphaFoldDB" id="A0AAE1QRV8"/>
<dbReference type="FunFam" id="4.10.1060.50:FF:000001">
    <property type="entry name" value="ubiquitin-60S ribosomal protein L40"/>
    <property type="match status" value="1"/>
</dbReference>
<dbReference type="Gene3D" id="3.10.20.90">
    <property type="entry name" value="Phosphatidylinositol 3-kinase Catalytic Subunit, Chain A, domain 1"/>
    <property type="match status" value="1"/>
</dbReference>
<dbReference type="EMBL" id="JAVYJV010000052">
    <property type="protein sequence ID" value="KAK4337122.1"/>
    <property type="molecule type" value="Genomic_DNA"/>
</dbReference>
<dbReference type="Proteomes" id="UP001291623">
    <property type="component" value="Unassembled WGS sequence"/>
</dbReference>
<dbReference type="GO" id="GO:0005634">
    <property type="term" value="C:nucleus"/>
    <property type="evidence" value="ECO:0007669"/>
    <property type="project" value="UniProtKB-SubCell"/>
</dbReference>
<dbReference type="SMART" id="SM00213">
    <property type="entry name" value="UBQ"/>
    <property type="match status" value="1"/>
</dbReference>
<dbReference type="GO" id="GO:0003735">
    <property type="term" value="F:structural constituent of ribosome"/>
    <property type="evidence" value="ECO:0007669"/>
    <property type="project" value="InterPro"/>
</dbReference>
<organism evidence="14 15">
    <name type="scientific">Anisodus tanguticus</name>
    <dbReference type="NCBI Taxonomy" id="243964"/>
    <lineage>
        <taxon>Eukaryota</taxon>
        <taxon>Viridiplantae</taxon>
        <taxon>Streptophyta</taxon>
        <taxon>Embryophyta</taxon>
        <taxon>Tracheophyta</taxon>
        <taxon>Spermatophyta</taxon>
        <taxon>Magnoliopsida</taxon>
        <taxon>eudicotyledons</taxon>
        <taxon>Gunneridae</taxon>
        <taxon>Pentapetalae</taxon>
        <taxon>asterids</taxon>
        <taxon>lamiids</taxon>
        <taxon>Solanales</taxon>
        <taxon>Solanaceae</taxon>
        <taxon>Solanoideae</taxon>
        <taxon>Hyoscyameae</taxon>
        <taxon>Anisodus</taxon>
    </lineage>
</organism>
<dbReference type="Pfam" id="PF01020">
    <property type="entry name" value="Ribosomal_L40e"/>
    <property type="match status" value="1"/>
</dbReference>
<evidence type="ECO:0000313" key="15">
    <source>
        <dbReference type="Proteomes" id="UP001291623"/>
    </source>
</evidence>
<keyword evidence="11" id="KW-0687">Ribonucleoprotein</keyword>
<keyword evidence="9" id="KW-0689">Ribosomal protein</keyword>
<evidence type="ECO:0000256" key="11">
    <source>
        <dbReference type="ARBA" id="ARBA00023274"/>
    </source>
</evidence>
<evidence type="ECO:0000256" key="9">
    <source>
        <dbReference type="ARBA" id="ARBA00022980"/>
    </source>
</evidence>
<keyword evidence="7" id="KW-1017">Isopeptide bond</keyword>
<dbReference type="InterPro" id="IPR050158">
    <property type="entry name" value="Ubiquitin_ubiquitin-like"/>
</dbReference>
<name>A0AAE1QRV8_9SOLA</name>
<dbReference type="SUPFAM" id="SSF57829">
    <property type="entry name" value="Zn-binding ribosomal proteins"/>
    <property type="match status" value="1"/>
</dbReference>
<dbReference type="InterPro" id="IPR000626">
    <property type="entry name" value="Ubiquitin-like_dom"/>
</dbReference>
<keyword evidence="6" id="KW-0963">Cytoplasm</keyword>
<dbReference type="SMART" id="SM01377">
    <property type="entry name" value="Ribosomal_L40e"/>
    <property type="match status" value="1"/>
</dbReference>
<keyword evidence="15" id="KW-1185">Reference proteome</keyword>
<keyword evidence="8" id="KW-0832">Ubl conjugation</keyword>
<dbReference type="GO" id="GO:0003729">
    <property type="term" value="F:mRNA binding"/>
    <property type="evidence" value="ECO:0007669"/>
    <property type="project" value="UniProtKB-ARBA"/>
</dbReference>
<feature type="domain" description="Ubiquitin-like" evidence="13">
    <location>
        <begin position="1"/>
        <end position="76"/>
    </location>
</feature>
<dbReference type="SUPFAM" id="SSF54236">
    <property type="entry name" value="Ubiquitin-like"/>
    <property type="match status" value="1"/>
</dbReference>
<evidence type="ECO:0000256" key="10">
    <source>
        <dbReference type="ARBA" id="ARBA00023242"/>
    </source>
</evidence>
<reference evidence="14" key="1">
    <citation type="submission" date="2023-12" db="EMBL/GenBank/DDBJ databases">
        <title>Genome assembly of Anisodus tanguticus.</title>
        <authorList>
            <person name="Wang Y.-J."/>
        </authorList>
    </citation>
    <scope>NUCLEOTIDE SEQUENCE</scope>
    <source>
        <strain evidence="14">KB-2021</strain>
        <tissue evidence="14">Leaf</tissue>
    </source>
</reference>
<dbReference type="PROSITE" id="PS50053">
    <property type="entry name" value="UBIQUITIN_2"/>
    <property type="match status" value="1"/>
</dbReference>
<evidence type="ECO:0000256" key="7">
    <source>
        <dbReference type="ARBA" id="ARBA00022499"/>
    </source>
</evidence>
<dbReference type="Gene3D" id="4.10.1060.50">
    <property type="match status" value="1"/>
</dbReference>
<dbReference type="InterPro" id="IPR001975">
    <property type="entry name" value="Ribosomal_eL40_dom"/>
</dbReference>
<dbReference type="Pfam" id="PF00240">
    <property type="entry name" value="ubiquitin"/>
    <property type="match status" value="1"/>
</dbReference>
<accession>A0AAE1QRV8</accession>